<dbReference type="GO" id="GO:0003677">
    <property type="term" value="F:DNA binding"/>
    <property type="evidence" value="ECO:0007669"/>
    <property type="project" value="UniProtKB-UniRule"/>
</dbReference>
<feature type="region of interest" description="Disordered" evidence="2">
    <location>
        <begin position="142"/>
        <end position="200"/>
    </location>
</feature>
<accession>A0A1J8R693</accession>
<dbReference type="AlphaFoldDB" id="A0A1J8R693"/>
<reference evidence="4 5" key="1">
    <citation type="submission" date="2016-03" db="EMBL/GenBank/DDBJ databases">
        <title>Comparative genomics of the ectomycorrhizal sister species Rhizopogon vinicolor and Rhizopogon vesiculosus (Basidiomycota: Boletales) reveals a divergence of the mating type B locus.</title>
        <authorList>
            <person name="Mujic A.B."/>
            <person name="Kuo A."/>
            <person name="Tritt A."/>
            <person name="Lipzen A."/>
            <person name="Chen C."/>
            <person name="Johnson J."/>
            <person name="Sharma A."/>
            <person name="Barry K."/>
            <person name="Grigoriev I.V."/>
            <person name="Spatafora J.W."/>
        </authorList>
    </citation>
    <scope>NUCLEOTIDE SEQUENCE [LARGE SCALE GENOMIC DNA]</scope>
    <source>
        <strain evidence="4 5">AM-OR11-056</strain>
    </source>
</reference>
<evidence type="ECO:0000256" key="2">
    <source>
        <dbReference type="SAM" id="MobiDB-lite"/>
    </source>
</evidence>
<gene>
    <name evidence="4" type="ORF">AZE42_02271</name>
</gene>
<dbReference type="EMBL" id="LVVM01001043">
    <property type="protein sequence ID" value="OJA19428.1"/>
    <property type="molecule type" value="Genomic_DNA"/>
</dbReference>
<dbReference type="OrthoDB" id="2646043at2759"/>
<keyword evidence="1" id="KW-0238">DNA-binding</keyword>
<organism evidence="4 5">
    <name type="scientific">Rhizopogon vesiculosus</name>
    <dbReference type="NCBI Taxonomy" id="180088"/>
    <lineage>
        <taxon>Eukaryota</taxon>
        <taxon>Fungi</taxon>
        <taxon>Dikarya</taxon>
        <taxon>Basidiomycota</taxon>
        <taxon>Agaricomycotina</taxon>
        <taxon>Agaricomycetes</taxon>
        <taxon>Agaricomycetidae</taxon>
        <taxon>Boletales</taxon>
        <taxon>Suillineae</taxon>
        <taxon>Rhizopogonaceae</taxon>
        <taxon>Rhizopogon</taxon>
    </lineage>
</organism>
<keyword evidence="1" id="KW-0371">Homeobox</keyword>
<evidence type="ECO:0000313" key="5">
    <source>
        <dbReference type="Proteomes" id="UP000183567"/>
    </source>
</evidence>
<sequence length="309" mass="34448">MEASHAETSAAGARRLGWRLTPEARKLLTDFAEQVTRFPNSHQRQQLLEEVRRSPGCALAAPGTISTWFQRYRSSTKKKTEDDNLLFPNLAPKQLDVLRTLLRNNPTPAKDMIDIWAACIKGELEDVRMWVSYQQAKVLPRGASDNSMSASPTEPHPHLPTPARSLSPPRVRDMSLPLIATKEESSPPGTPLSEGWPTHAANISLTSSPQHVTDELDELRSQFTQIPAHDGLRPRCDVTAATPSPAMQLAKDINQVMASHHPAPRLPTTHAEFDAMFKPYEEMMTRFIHNVESGKLQHLGWGPNLRKAT</sequence>
<evidence type="ECO:0000313" key="4">
    <source>
        <dbReference type="EMBL" id="OJA19428.1"/>
    </source>
</evidence>
<dbReference type="InterPro" id="IPR001356">
    <property type="entry name" value="HD"/>
</dbReference>
<keyword evidence="1" id="KW-0539">Nucleus</keyword>
<comment type="subcellular location">
    <subcellularLocation>
        <location evidence="1">Nucleus</location>
    </subcellularLocation>
</comment>
<feature type="domain" description="Homeobox" evidence="3">
    <location>
        <begin position="11"/>
        <end position="79"/>
    </location>
</feature>
<evidence type="ECO:0000256" key="1">
    <source>
        <dbReference type="PROSITE-ProRule" id="PRU00108"/>
    </source>
</evidence>
<comment type="caution">
    <text evidence="4">The sequence shown here is derived from an EMBL/GenBank/DDBJ whole genome shotgun (WGS) entry which is preliminary data.</text>
</comment>
<protein>
    <recommendedName>
        <fullName evidence="3">Homeobox domain-containing protein</fullName>
    </recommendedName>
</protein>
<name>A0A1J8R693_9AGAM</name>
<dbReference type="GO" id="GO:0005634">
    <property type="term" value="C:nucleus"/>
    <property type="evidence" value="ECO:0007669"/>
    <property type="project" value="UniProtKB-SubCell"/>
</dbReference>
<feature type="DNA-binding region" description="Homeobox" evidence="1">
    <location>
        <begin position="13"/>
        <end position="80"/>
    </location>
</feature>
<dbReference type="Proteomes" id="UP000183567">
    <property type="component" value="Unassembled WGS sequence"/>
</dbReference>
<dbReference type="PROSITE" id="PS50071">
    <property type="entry name" value="HOMEOBOX_2"/>
    <property type="match status" value="1"/>
</dbReference>
<proteinExistence type="predicted"/>
<keyword evidence="5" id="KW-1185">Reference proteome</keyword>
<evidence type="ECO:0000259" key="3">
    <source>
        <dbReference type="PROSITE" id="PS50071"/>
    </source>
</evidence>